<dbReference type="PROSITE" id="PS51419">
    <property type="entry name" value="RAB"/>
    <property type="match status" value="1"/>
</dbReference>
<evidence type="ECO:0000256" key="1">
    <source>
        <dbReference type="ARBA" id="ARBA00022741"/>
    </source>
</evidence>
<evidence type="ECO:0000313" key="5">
    <source>
        <dbReference type="EMBL" id="OXA39486.1"/>
    </source>
</evidence>
<dbReference type="Proteomes" id="UP000198287">
    <property type="component" value="Unassembled WGS sequence"/>
</dbReference>
<dbReference type="GO" id="GO:0022412">
    <property type="term" value="P:cellular process involved in reproduction in multicellular organism"/>
    <property type="evidence" value="ECO:0007669"/>
    <property type="project" value="UniProtKB-ARBA"/>
</dbReference>
<feature type="chain" id="PRO_5012556285" evidence="4">
    <location>
        <begin position="16"/>
        <end position="627"/>
    </location>
</feature>
<dbReference type="OrthoDB" id="8830751at2759"/>
<dbReference type="GO" id="GO:0035099">
    <property type="term" value="P:hemocyte migration"/>
    <property type="evidence" value="ECO:0007669"/>
    <property type="project" value="UniProtKB-ARBA"/>
</dbReference>
<sequence length="627" mass="72465">MEHLWSGWLFTVATARLSRVLHNFIICYAIDNRASFDNVELKWVPELSQYCPDTPYLLVGTKSDLRSSPPNADPLSATDLISDREGKRLKDKIKAAAFLTCSAKEFGEDLDEIFIEAVRLIVKKKSMRGRSKLKKHETKFKLRLKLTKLKAVRMNGITFPVILTLLIFPTNSHPTKKQNPPKSLNLPYFLKTFANCTVTFIHFANFTNPYFPRIHRDLPISKSPNHLILTYSASEKMFLPPPVEYQSRLSNVKKSRHTTSCRVTLLLQPERAPAIHLFLNLVDLIVTNGIENSHIYVDDIYNLFTSEPVIAEEGDPHHIIWIIDRTTELYSLIKPAISYLLKRKNALLSVNIYLFDVESLEFEQINNYYFSIPLHLNVESEWSGNLPCLTDQIAPTECRDLLDLNEEHISRYNEWMWVPGSLPTSRYTSYERLEILREFYYSGFFDRMHDFSAVITLLRKISFEEFLGVLLLPNVTQHFSVTILINPRAAFDTAKNTLELDLWHPVIILSGSQSYNFLSCFGLQRDRWAVYVMPFDKLTWILIAVCVIVICILIEFSPDACLSLSLTNMINLAAASMEISVFIRRTPHWFATYLIWLWVGNAIILTNWYKTVFTSDVVMPYATYANW</sequence>
<keyword evidence="3" id="KW-1133">Transmembrane helix</keyword>
<dbReference type="STRING" id="158441.A0A226D5I0"/>
<dbReference type="GO" id="GO:0005525">
    <property type="term" value="F:GTP binding"/>
    <property type="evidence" value="ECO:0007669"/>
    <property type="project" value="UniProtKB-KW"/>
</dbReference>
<dbReference type="GO" id="GO:0001667">
    <property type="term" value="P:ameboidal-type cell migration"/>
    <property type="evidence" value="ECO:0007669"/>
    <property type="project" value="UniProtKB-ARBA"/>
</dbReference>
<feature type="transmembrane region" description="Helical" evidence="3">
    <location>
        <begin position="538"/>
        <end position="556"/>
    </location>
</feature>
<dbReference type="GO" id="GO:0003006">
    <property type="term" value="P:developmental process involved in reproduction"/>
    <property type="evidence" value="ECO:0007669"/>
    <property type="project" value="UniProtKB-ARBA"/>
</dbReference>
<feature type="signal peptide" evidence="4">
    <location>
        <begin position="1"/>
        <end position="15"/>
    </location>
</feature>
<protein>
    <submittedName>
        <fullName evidence="5">Ras-related protein ced-10</fullName>
    </submittedName>
</protein>
<dbReference type="InterPro" id="IPR027417">
    <property type="entry name" value="P-loop_NTPase"/>
</dbReference>
<dbReference type="Pfam" id="PF00071">
    <property type="entry name" value="Ras"/>
    <property type="match status" value="1"/>
</dbReference>
<dbReference type="PANTHER" id="PTHR24072">
    <property type="entry name" value="RHO FAMILY GTPASE"/>
    <property type="match status" value="1"/>
</dbReference>
<keyword evidence="3" id="KW-0472">Membrane</keyword>
<evidence type="ECO:0000256" key="3">
    <source>
        <dbReference type="SAM" id="Phobius"/>
    </source>
</evidence>
<dbReference type="SMART" id="SM00175">
    <property type="entry name" value="RAB"/>
    <property type="match status" value="1"/>
</dbReference>
<proteinExistence type="predicted"/>
<keyword evidence="2" id="KW-0342">GTP-binding</keyword>
<organism evidence="5 6">
    <name type="scientific">Folsomia candida</name>
    <name type="common">Springtail</name>
    <dbReference type="NCBI Taxonomy" id="158441"/>
    <lineage>
        <taxon>Eukaryota</taxon>
        <taxon>Metazoa</taxon>
        <taxon>Ecdysozoa</taxon>
        <taxon>Arthropoda</taxon>
        <taxon>Hexapoda</taxon>
        <taxon>Collembola</taxon>
        <taxon>Entomobryomorpha</taxon>
        <taxon>Isotomoidea</taxon>
        <taxon>Isotomidae</taxon>
        <taxon>Proisotominae</taxon>
        <taxon>Folsomia</taxon>
    </lineage>
</organism>
<name>A0A226D5I0_FOLCA</name>
<keyword evidence="4" id="KW-0732">Signal</keyword>
<dbReference type="Gene3D" id="3.40.50.300">
    <property type="entry name" value="P-loop containing nucleotide triphosphate hydrolases"/>
    <property type="match status" value="1"/>
</dbReference>
<dbReference type="SUPFAM" id="SSF52540">
    <property type="entry name" value="P-loop containing nucleoside triphosphate hydrolases"/>
    <property type="match status" value="1"/>
</dbReference>
<comment type="caution">
    <text evidence="5">The sequence shown here is derived from an EMBL/GenBank/DDBJ whole genome shotgun (WGS) entry which is preliminary data.</text>
</comment>
<dbReference type="GO" id="GO:0003924">
    <property type="term" value="F:GTPase activity"/>
    <property type="evidence" value="ECO:0007669"/>
    <property type="project" value="InterPro"/>
</dbReference>
<dbReference type="AlphaFoldDB" id="A0A226D5I0"/>
<keyword evidence="1" id="KW-0547">Nucleotide-binding</keyword>
<dbReference type="SMART" id="SM00174">
    <property type="entry name" value="RHO"/>
    <property type="match status" value="1"/>
</dbReference>
<accession>A0A226D5I0</accession>
<dbReference type="PROSITE" id="PS51421">
    <property type="entry name" value="RAS"/>
    <property type="match status" value="1"/>
</dbReference>
<feature type="transmembrane region" description="Helical" evidence="3">
    <location>
        <begin position="590"/>
        <end position="609"/>
    </location>
</feature>
<reference evidence="5 6" key="1">
    <citation type="submission" date="2015-12" db="EMBL/GenBank/DDBJ databases">
        <title>The genome of Folsomia candida.</title>
        <authorList>
            <person name="Faddeeva A."/>
            <person name="Derks M.F."/>
            <person name="Anvar Y."/>
            <person name="Smit S."/>
            <person name="Van Straalen N."/>
            <person name="Roelofs D."/>
        </authorList>
    </citation>
    <scope>NUCLEOTIDE SEQUENCE [LARGE SCALE GENOMIC DNA]</scope>
    <source>
        <strain evidence="5 6">VU population</strain>
        <tissue evidence="5">Whole body</tissue>
    </source>
</reference>
<dbReference type="GO" id="GO:0035006">
    <property type="term" value="P:melanization defense response"/>
    <property type="evidence" value="ECO:0007669"/>
    <property type="project" value="UniProtKB-ARBA"/>
</dbReference>
<dbReference type="GO" id="GO:0007264">
    <property type="term" value="P:small GTPase-mediated signal transduction"/>
    <property type="evidence" value="ECO:0007669"/>
    <property type="project" value="InterPro"/>
</dbReference>
<dbReference type="InterPro" id="IPR001806">
    <property type="entry name" value="Small_GTPase"/>
</dbReference>
<dbReference type="InterPro" id="IPR003578">
    <property type="entry name" value="Small_GTPase_Rho"/>
</dbReference>
<evidence type="ECO:0000256" key="2">
    <source>
        <dbReference type="ARBA" id="ARBA00023134"/>
    </source>
</evidence>
<gene>
    <name evidence="5" type="ORF">Fcan01_25710</name>
</gene>
<evidence type="ECO:0000256" key="4">
    <source>
        <dbReference type="SAM" id="SignalP"/>
    </source>
</evidence>
<keyword evidence="3" id="KW-0812">Transmembrane</keyword>
<feature type="transmembrane region" description="Helical" evidence="3">
    <location>
        <begin position="562"/>
        <end position="583"/>
    </location>
</feature>
<dbReference type="EMBL" id="LNIX01000038">
    <property type="protein sequence ID" value="OXA39486.1"/>
    <property type="molecule type" value="Genomic_DNA"/>
</dbReference>
<keyword evidence="6" id="KW-1185">Reference proteome</keyword>
<evidence type="ECO:0000313" key="6">
    <source>
        <dbReference type="Proteomes" id="UP000198287"/>
    </source>
</evidence>